<gene>
    <name evidence="1" type="ORF">SAMN05443547_0788</name>
</gene>
<keyword evidence="2" id="KW-1185">Reference proteome</keyword>
<organism evidence="1 2">
    <name type="scientific">Flavobacterium cucumis</name>
    <dbReference type="NCBI Taxonomy" id="416016"/>
    <lineage>
        <taxon>Bacteria</taxon>
        <taxon>Pseudomonadati</taxon>
        <taxon>Bacteroidota</taxon>
        <taxon>Flavobacteriia</taxon>
        <taxon>Flavobacteriales</taxon>
        <taxon>Flavobacteriaceae</taxon>
        <taxon>Flavobacterium</taxon>
    </lineage>
</organism>
<evidence type="ECO:0000313" key="1">
    <source>
        <dbReference type="EMBL" id="SHO72456.1"/>
    </source>
</evidence>
<protein>
    <recommendedName>
        <fullName evidence="3">Signal transducing protein</fullName>
    </recommendedName>
</protein>
<dbReference type="STRING" id="416016.SAMN05443547_0788"/>
<evidence type="ECO:0008006" key="3">
    <source>
        <dbReference type="Google" id="ProtNLM"/>
    </source>
</evidence>
<reference evidence="2" key="1">
    <citation type="submission" date="2016-12" db="EMBL/GenBank/DDBJ databases">
        <authorList>
            <person name="Varghese N."/>
            <person name="Submissions S."/>
        </authorList>
    </citation>
    <scope>NUCLEOTIDE SEQUENCE [LARGE SCALE GENOMIC DNA]</scope>
    <source>
        <strain evidence="2">DSM 18830</strain>
    </source>
</reference>
<dbReference type="RefSeq" id="WP_073581603.1">
    <property type="nucleotide sequence ID" value="NZ_FRYK01000001.1"/>
</dbReference>
<dbReference type="Proteomes" id="UP000184611">
    <property type="component" value="Unassembled WGS sequence"/>
</dbReference>
<name>A0A1M7ZUC4_9FLAO</name>
<proteinExistence type="predicted"/>
<sequence length="78" mass="8975">MNDFVVVAIFNNQKETMKLRSVLERKKIPYIIQDETVVSVDPLQSIGFGNITLKVEESNVDKVKRILIDSKKEKLIVQ</sequence>
<dbReference type="OrthoDB" id="8480302at2"/>
<evidence type="ECO:0000313" key="2">
    <source>
        <dbReference type="Proteomes" id="UP000184611"/>
    </source>
</evidence>
<dbReference type="EMBL" id="FRYK01000001">
    <property type="protein sequence ID" value="SHO72456.1"/>
    <property type="molecule type" value="Genomic_DNA"/>
</dbReference>
<dbReference type="AlphaFoldDB" id="A0A1M7ZUC4"/>
<accession>A0A1M7ZUC4</accession>